<gene>
    <name evidence="1" type="ORF">GCM10010346_19170</name>
</gene>
<organism evidence="1 2">
    <name type="scientific">Streptomyces chryseus</name>
    <dbReference type="NCBI Taxonomy" id="68186"/>
    <lineage>
        <taxon>Bacteria</taxon>
        <taxon>Bacillati</taxon>
        <taxon>Actinomycetota</taxon>
        <taxon>Actinomycetes</taxon>
        <taxon>Kitasatosporales</taxon>
        <taxon>Streptomycetaceae</taxon>
        <taxon>Streptomyces</taxon>
    </lineage>
</organism>
<accession>A0ABQ3DKN9</accession>
<dbReference type="Proteomes" id="UP000599437">
    <property type="component" value="Unassembled WGS sequence"/>
</dbReference>
<dbReference type="EMBL" id="BMVO01000004">
    <property type="protein sequence ID" value="GHA96564.1"/>
    <property type="molecule type" value="Genomic_DNA"/>
</dbReference>
<evidence type="ECO:0000313" key="2">
    <source>
        <dbReference type="Proteomes" id="UP000599437"/>
    </source>
</evidence>
<keyword evidence="2" id="KW-1185">Reference proteome</keyword>
<evidence type="ECO:0008006" key="3">
    <source>
        <dbReference type="Google" id="ProtNLM"/>
    </source>
</evidence>
<sequence>MSATIEYVRFDTDDLAALTAHREQLVELLKEQYGDGFQGAHLAQFDDGTVLDFIVWSSAAVAERAAKEMPSDPRAQGFFSRIGTVHEMRHAQVLHTA</sequence>
<reference evidence="2" key="1">
    <citation type="journal article" date="2019" name="Int. J. Syst. Evol. Microbiol.">
        <title>The Global Catalogue of Microorganisms (GCM) 10K type strain sequencing project: providing services to taxonomists for standard genome sequencing and annotation.</title>
        <authorList>
            <consortium name="The Broad Institute Genomics Platform"/>
            <consortium name="The Broad Institute Genome Sequencing Center for Infectious Disease"/>
            <person name="Wu L."/>
            <person name="Ma J."/>
        </authorList>
    </citation>
    <scope>NUCLEOTIDE SEQUENCE [LARGE SCALE GENOMIC DNA]</scope>
    <source>
        <strain evidence="2">JCM 4737</strain>
    </source>
</reference>
<dbReference type="RefSeq" id="WP_138893826.1">
    <property type="nucleotide sequence ID" value="NZ_BMVO01000004.1"/>
</dbReference>
<proteinExistence type="predicted"/>
<comment type="caution">
    <text evidence="1">The sequence shown here is derived from an EMBL/GenBank/DDBJ whole genome shotgun (WGS) entry which is preliminary data.</text>
</comment>
<protein>
    <recommendedName>
        <fullName evidence="3">ABM domain-containing protein</fullName>
    </recommendedName>
</protein>
<name>A0ABQ3DKN9_9ACTN</name>
<evidence type="ECO:0000313" key="1">
    <source>
        <dbReference type="EMBL" id="GHA96564.1"/>
    </source>
</evidence>